<evidence type="ECO:0000259" key="2">
    <source>
        <dbReference type="Pfam" id="PF13546"/>
    </source>
</evidence>
<dbReference type="SUPFAM" id="SSF53098">
    <property type="entry name" value="Ribonuclease H-like"/>
    <property type="match status" value="1"/>
</dbReference>
<protein>
    <recommendedName>
        <fullName evidence="2">Transposase IS701-like DDE domain-containing protein</fullName>
    </recommendedName>
</protein>
<feature type="domain" description="Transposase IS701-like DDE" evidence="2">
    <location>
        <begin position="14"/>
        <end position="258"/>
    </location>
</feature>
<proteinExistence type="predicted"/>
<reference evidence="3" key="1">
    <citation type="submission" date="2020-02" db="EMBL/GenBank/DDBJ databases">
        <authorList>
            <person name="Meier V. D."/>
        </authorList>
    </citation>
    <scope>NUCLEOTIDE SEQUENCE</scope>
    <source>
        <strain evidence="3">AVDCRST_MAG87</strain>
    </source>
</reference>
<gene>
    <name evidence="3" type="ORF">AVDCRST_MAG87-1525</name>
</gene>
<sequence length="446" mass="49160">MDLPPEILAIFDVFAPLFSSRTWPHARTLVVGTILVNGRRTVASALRVMGLADHAHFTNYHRALNRDAWSLLAAARLLLGLILAALPPDAPLILAADDTVERRNGRRIDAKGCYRDPVRSSRKHTIRCFGLKWVALAALIPIPWSKRPWALPFLTALCWPEGKGDRLRHKTSIDWLRQMIAQVRRWHPLRKLILVVDGGFAAVALAASCIRVEATLVCRLRLDAALYHPPGPQPASKRGPKPKKGPRQLSPKQWLSRGDTPWESIEVAWYGGRSKVLQVLSRTALWHTSGLDPVAIRYVVVRDPEGEVPGAAFLCTDTDATAGEILGWAVQRWSLEVTFEEVRAHLGVETQRQWSGLAIARTTPVLLGLYSVLTLVALRWHGDGSMSAAGSAWYAKCSPTFSDCIRVAREKIWRARISGGSDATGGPLQLSRPMLDALVQSLSAAA</sequence>
<evidence type="ECO:0000313" key="3">
    <source>
        <dbReference type="EMBL" id="CAA9560258.1"/>
    </source>
</evidence>
<dbReference type="InterPro" id="IPR038721">
    <property type="entry name" value="IS701-like_DDE_dom"/>
</dbReference>
<organism evidence="3">
    <name type="scientific">uncultured Thermomicrobiales bacterium</name>
    <dbReference type="NCBI Taxonomy" id="1645740"/>
    <lineage>
        <taxon>Bacteria</taxon>
        <taxon>Pseudomonadati</taxon>
        <taxon>Thermomicrobiota</taxon>
        <taxon>Thermomicrobia</taxon>
        <taxon>Thermomicrobiales</taxon>
        <taxon>environmental samples</taxon>
    </lineage>
</organism>
<dbReference type="AlphaFoldDB" id="A0A6J4UYB1"/>
<feature type="region of interest" description="Disordered" evidence="1">
    <location>
        <begin position="229"/>
        <end position="257"/>
    </location>
</feature>
<accession>A0A6J4UYB1</accession>
<dbReference type="EMBL" id="CADCWJ010000339">
    <property type="protein sequence ID" value="CAA9560258.1"/>
    <property type="molecule type" value="Genomic_DNA"/>
</dbReference>
<dbReference type="InterPro" id="IPR012337">
    <property type="entry name" value="RNaseH-like_sf"/>
</dbReference>
<evidence type="ECO:0000256" key="1">
    <source>
        <dbReference type="SAM" id="MobiDB-lite"/>
    </source>
</evidence>
<name>A0A6J4UYB1_9BACT</name>
<dbReference type="Pfam" id="PF13546">
    <property type="entry name" value="DDE_5"/>
    <property type="match status" value="1"/>
</dbReference>